<proteinExistence type="predicted"/>
<protein>
    <submittedName>
        <fullName evidence="1">Uncharacterized protein</fullName>
    </submittedName>
</protein>
<keyword evidence="2" id="KW-1185">Reference proteome</keyword>
<accession>A0A5B7D177</accession>
<dbReference type="Proteomes" id="UP000324222">
    <property type="component" value="Unassembled WGS sequence"/>
</dbReference>
<dbReference type="AlphaFoldDB" id="A0A5B7D177"/>
<gene>
    <name evidence="1" type="ORF">E2C01_008605</name>
</gene>
<comment type="caution">
    <text evidence="1">The sequence shown here is derived from an EMBL/GenBank/DDBJ whole genome shotgun (WGS) entry which is preliminary data.</text>
</comment>
<organism evidence="1 2">
    <name type="scientific">Portunus trituberculatus</name>
    <name type="common">Swimming crab</name>
    <name type="synonym">Neptunus trituberculatus</name>
    <dbReference type="NCBI Taxonomy" id="210409"/>
    <lineage>
        <taxon>Eukaryota</taxon>
        <taxon>Metazoa</taxon>
        <taxon>Ecdysozoa</taxon>
        <taxon>Arthropoda</taxon>
        <taxon>Crustacea</taxon>
        <taxon>Multicrustacea</taxon>
        <taxon>Malacostraca</taxon>
        <taxon>Eumalacostraca</taxon>
        <taxon>Eucarida</taxon>
        <taxon>Decapoda</taxon>
        <taxon>Pleocyemata</taxon>
        <taxon>Brachyura</taxon>
        <taxon>Eubrachyura</taxon>
        <taxon>Portunoidea</taxon>
        <taxon>Portunidae</taxon>
        <taxon>Portuninae</taxon>
        <taxon>Portunus</taxon>
    </lineage>
</organism>
<evidence type="ECO:0000313" key="2">
    <source>
        <dbReference type="Proteomes" id="UP000324222"/>
    </source>
</evidence>
<reference evidence="1 2" key="1">
    <citation type="submission" date="2019-05" db="EMBL/GenBank/DDBJ databases">
        <title>Another draft genome of Portunus trituberculatus and its Hox gene families provides insights of decapod evolution.</title>
        <authorList>
            <person name="Jeong J.-H."/>
            <person name="Song I."/>
            <person name="Kim S."/>
            <person name="Choi T."/>
            <person name="Kim D."/>
            <person name="Ryu S."/>
            <person name="Kim W."/>
        </authorList>
    </citation>
    <scope>NUCLEOTIDE SEQUENCE [LARGE SCALE GENOMIC DNA]</scope>
    <source>
        <tissue evidence="1">Muscle</tissue>
    </source>
</reference>
<name>A0A5B7D177_PORTR</name>
<sequence>MRVKFVFEVFVYFVLNSFRAETHFDVQFWLSLISMYVSKCTSHRTPYQTIIGSSDRNDMI</sequence>
<dbReference type="EMBL" id="VSRR010000455">
    <property type="protein sequence ID" value="MPC15802.1"/>
    <property type="molecule type" value="Genomic_DNA"/>
</dbReference>
<evidence type="ECO:0000313" key="1">
    <source>
        <dbReference type="EMBL" id="MPC15802.1"/>
    </source>
</evidence>